<evidence type="ECO:0000256" key="1">
    <source>
        <dbReference type="SAM" id="MobiDB-lite"/>
    </source>
</evidence>
<sequence length="29" mass="3473">MEREEEEDRGRRWLPVFGQDSGEDEGEMC</sequence>
<comment type="caution">
    <text evidence="2">The sequence shown here is derived from an EMBL/GenBank/DDBJ whole genome shotgun (WGS) entry which is preliminary data.</text>
</comment>
<accession>A0A1R3FYN7</accession>
<reference evidence="2 3" key="1">
    <citation type="submission" date="2013-09" db="EMBL/GenBank/DDBJ databases">
        <title>Corchorus capsularis genome sequencing.</title>
        <authorList>
            <person name="Alam M."/>
            <person name="Haque M.S."/>
            <person name="Islam M.S."/>
            <person name="Emdad E.M."/>
            <person name="Islam M.M."/>
            <person name="Ahmed B."/>
            <person name="Halim A."/>
            <person name="Hossen Q.M.M."/>
            <person name="Hossain M.Z."/>
            <person name="Ahmed R."/>
            <person name="Khan M.M."/>
            <person name="Islam R."/>
            <person name="Rashid M.M."/>
            <person name="Khan S.A."/>
            <person name="Rahman M.S."/>
            <person name="Alam M."/>
        </authorList>
    </citation>
    <scope>NUCLEOTIDE SEQUENCE [LARGE SCALE GENOMIC DNA]</scope>
    <source>
        <strain evidence="3">cv. CVL-1</strain>
        <tissue evidence="2">Whole seedling</tissue>
    </source>
</reference>
<gene>
    <name evidence="2" type="ORF">CCACVL1_30123</name>
</gene>
<dbReference type="Gramene" id="OMO50942">
    <property type="protein sequence ID" value="OMO50942"/>
    <property type="gene ID" value="CCACVL1_30123"/>
</dbReference>
<feature type="region of interest" description="Disordered" evidence="1">
    <location>
        <begin position="1"/>
        <end position="29"/>
    </location>
</feature>
<name>A0A1R3FYN7_COCAP</name>
<proteinExistence type="predicted"/>
<evidence type="ECO:0000313" key="3">
    <source>
        <dbReference type="Proteomes" id="UP000188268"/>
    </source>
</evidence>
<evidence type="ECO:0000313" key="2">
    <source>
        <dbReference type="EMBL" id="OMO50942.1"/>
    </source>
</evidence>
<dbReference type="EMBL" id="AWWV01016007">
    <property type="protein sequence ID" value="OMO50942.1"/>
    <property type="molecule type" value="Genomic_DNA"/>
</dbReference>
<organism evidence="2 3">
    <name type="scientific">Corchorus capsularis</name>
    <name type="common">Jute</name>
    <dbReference type="NCBI Taxonomy" id="210143"/>
    <lineage>
        <taxon>Eukaryota</taxon>
        <taxon>Viridiplantae</taxon>
        <taxon>Streptophyta</taxon>
        <taxon>Embryophyta</taxon>
        <taxon>Tracheophyta</taxon>
        <taxon>Spermatophyta</taxon>
        <taxon>Magnoliopsida</taxon>
        <taxon>eudicotyledons</taxon>
        <taxon>Gunneridae</taxon>
        <taxon>Pentapetalae</taxon>
        <taxon>rosids</taxon>
        <taxon>malvids</taxon>
        <taxon>Malvales</taxon>
        <taxon>Malvaceae</taxon>
        <taxon>Grewioideae</taxon>
        <taxon>Apeibeae</taxon>
        <taxon>Corchorus</taxon>
    </lineage>
</organism>
<keyword evidence="3" id="KW-1185">Reference proteome</keyword>
<protein>
    <submittedName>
        <fullName evidence="2">Uncharacterized protein</fullName>
    </submittedName>
</protein>
<dbReference type="AlphaFoldDB" id="A0A1R3FYN7"/>
<dbReference type="Proteomes" id="UP000188268">
    <property type="component" value="Unassembled WGS sequence"/>
</dbReference>
<feature type="compositionally biased region" description="Basic and acidic residues" evidence="1">
    <location>
        <begin position="1"/>
        <end position="11"/>
    </location>
</feature>